<dbReference type="PANTHER" id="PTHR34631">
    <property type="match status" value="1"/>
</dbReference>
<proteinExistence type="predicted"/>
<dbReference type="EMBL" id="KT944070">
    <property type="protein sequence ID" value="ALU64612.1"/>
    <property type="molecule type" value="Genomic_DNA"/>
</dbReference>
<dbReference type="InterPro" id="IPR053172">
    <property type="entry name" value="Tn903_transposase"/>
</dbReference>
<evidence type="ECO:0000313" key="1">
    <source>
        <dbReference type="EMBL" id="ALU64612.1"/>
    </source>
</evidence>
<accession>A0A0U3JPL2</accession>
<dbReference type="AlphaFoldDB" id="A0A0U3JPL2"/>
<organism evidence="1">
    <name type="scientific">Rhizobium leguminosarum bv. viciae</name>
    <dbReference type="NCBI Taxonomy" id="387"/>
    <lineage>
        <taxon>Bacteria</taxon>
        <taxon>Pseudomonadati</taxon>
        <taxon>Pseudomonadota</taxon>
        <taxon>Alphaproteobacteria</taxon>
        <taxon>Hyphomicrobiales</taxon>
        <taxon>Rhizobiaceae</taxon>
        <taxon>Rhizobium/Agrobacterium group</taxon>
        <taxon>Rhizobium</taxon>
    </lineage>
</organism>
<sequence>MSNLTVDDVGDPTALPGLLDQIGGPVEKFIADGANDGTPTRDLLATRFGEIVEVIIPPPKTAVASPQSVLVPSVRDRHIAEIQTKGRMAWQKSTGYNKRSRAETQMGRWKAVIGPKLKARHFDNQKTEAKIGVRVPNRMTELGRAQVRARCMKNAVDKVASSKV</sequence>
<dbReference type="PANTHER" id="PTHR34631:SF3">
    <property type="entry name" value="ISSOD12 TRANSPOSASE TNPA_ISSOD12"/>
    <property type="match status" value="1"/>
</dbReference>
<reference evidence="1" key="1">
    <citation type="submission" date="2015-10" db="EMBL/GenBank/DDBJ databases">
        <title>Comparative analysis of sym-gene organization in Rhizobium leguminosarum bv. viciae strains, isolated from different host plants and demonstrating clear differences in symbiotic specificity.</title>
        <authorList>
            <person name="Chirak E.R."/>
            <person name="Kimeklis A.K."/>
            <person name="Andronov E.E."/>
        </authorList>
    </citation>
    <scope>NUCLEOTIDE SEQUENCE</scope>
    <source>
        <strain evidence="1">Vaf12</strain>
    </source>
</reference>
<protein>
    <submittedName>
        <fullName evidence="1">Mobile element protein</fullName>
    </submittedName>
</protein>
<name>A0A0U3JPL2_RHILV</name>